<dbReference type="OrthoDB" id="329721at2759"/>
<organism evidence="2 3">
    <name type="scientific">Eimeria praecox</name>
    <dbReference type="NCBI Taxonomy" id="51316"/>
    <lineage>
        <taxon>Eukaryota</taxon>
        <taxon>Sar</taxon>
        <taxon>Alveolata</taxon>
        <taxon>Apicomplexa</taxon>
        <taxon>Conoidasida</taxon>
        <taxon>Coccidia</taxon>
        <taxon>Eucoccidiorida</taxon>
        <taxon>Eimeriorina</taxon>
        <taxon>Eimeriidae</taxon>
        <taxon>Eimeria</taxon>
    </lineage>
</organism>
<reference evidence="2" key="2">
    <citation type="submission" date="2013-10" db="EMBL/GenBank/DDBJ databases">
        <authorList>
            <person name="Aslett M."/>
        </authorList>
    </citation>
    <scope>NUCLEOTIDE SEQUENCE [LARGE SCALE GENOMIC DNA]</scope>
    <source>
        <strain evidence="2">Houghton</strain>
    </source>
</reference>
<dbReference type="AlphaFoldDB" id="U6H747"/>
<accession>U6H747</accession>
<dbReference type="Proteomes" id="UP000018201">
    <property type="component" value="Unassembled WGS sequence"/>
</dbReference>
<proteinExistence type="predicted"/>
<evidence type="ECO:0000313" key="2">
    <source>
        <dbReference type="EMBL" id="CDI87293.1"/>
    </source>
</evidence>
<protein>
    <submittedName>
        <fullName evidence="2">Uncharacterized protein</fullName>
    </submittedName>
</protein>
<sequence>MISTTFTALSFIFNTAMRMHMRQAIRRSLEEGSEARDMELFGLKWGELSAEEALGGADIKHRMLDEELPSQKKRQSTKSGKKEEKESNAAFSDTDVGETTDEEKSRQPAQSTTSPREGRAKEKLAEVASAEENPFLLSDYEEITKDEEEGKTGISEEMMEDVRRIMLSRIAQDRAKLNFINAKEQFKKARTEKIKRTKKAWNVAKTSVRLIAESLNYGLNKVLARFGGAWHWAVDVGLKKIIRRFRMLKLFGVIAAWFERVATFVRWFAGEGKFYIAVFDTFRGSASFLVQNADKISALVKGTIQFSVSTLDSTLFFALLLNAITKPVYGLYFAYQGMLEDKSRTEAMQEFRYNRKALTNFLMGSAAMESQVGQVKAFEAPGPELQEIMFLMAYLEQYKAHSLGAQQLRGLNPLQAYTLYERIGRLDFLLQKMNPVERAKFQNVFVALKEWDAEAAATAARDSLLNHVQHCVLLGLFPFLMAWKH</sequence>
<gene>
    <name evidence="2" type="ORF">EPH_0025070</name>
</gene>
<feature type="compositionally biased region" description="Basic and acidic residues" evidence="1">
    <location>
        <begin position="116"/>
        <end position="125"/>
    </location>
</feature>
<dbReference type="VEuPathDB" id="ToxoDB:EPH_0025070"/>
<name>U6H747_9EIME</name>
<evidence type="ECO:0000313" key="3">
    <source>
        <dbReference type="Proteomes" id="UP000018201"/>
    </source>
</evidence>
<feature type="region of interest" description="Disordered" evidence="1">
    <location>
        <begin position="61"/>
        <end position="127"/>
    </location>
</feature>
<evidence type="ECO:0000256" key="1">
    <source>
        <dbReference type="SAM" id="MobiDB-lite"/>
    </source>
</evidence>
<reference evidence="2" key="1">
    <citation type="submission" date="2013-10" db="EMBL/GenBank/DDBJ databases">
        <title>Genomic analysis of the causative agents of coccidiosis in chickens.</title>
        <authorList>
            <person name="Reid A.J."/>
            <person name="Blake D."/>
            <person name="Billington K."/>
            <person name="Browne H."/>
            <person name="Dunn M."/>
            <person name="Hung S."/>
            <person name="Kawahara F."/>
            <person name="Miranda-Saavedra D."/>
            <person name="Mourier T."/>
            <person name="Nagra H."/>
            <person name="Otto T.D."/>
            <person name="Rawlings N."/>
            <person name="Sanchez A."/>
            <person name="Sanders M."/>
            <person name="Subramaniam C."/>
            <person name="Tay Y."/>
            <person name="Dear P."/>
            <person name="Doerig C."/>
            <person name="Gruber A."/>
            <person name="Parkinson J."/>
            <person name="Shirley M."/>
            <person name="Wan K.L."/>
            <person name="Berriman M."/>
            <person name="Tomley F."/>
            <person name="Pain A."/>
        </authorList>
    </citation>
    <scope>NUCLEOTIDE SEQUENCE [LARGE SCALE GENOMIC DNA]</scope>
    <source>
        <strain evidence="2">Houghton</strain>
    </source>
</reference>
<keyword evidence="3" id="KW-1185">Reference proteome</keyword>
<dbReference type="EMBL" id="HG697147">
    <property type="protein sequence ID" value="CDI87293.1"/>
    <property type="molecule type" value="Genomic_DNA"/>
</dbReference>